<evidence type="ECO:0000256" key="1">
    <source>
        <dbReference type="SAM" id="Coils"/>
    </source>
</evidence>
<protein>
    <submittedName>
        <fullName evidence="4">DUF1566 domain-containing protein</fullName>
    </submittedName>
</protein>
<evidence type="ECO:0000256" key="2">
    <source>
        <dbReference type="SAM" id="SignalP"/>
    </source>
</evidence>
<feature type="signal peptide" evidence="2">
    <location>
        <begin position="1"/>
        <end position="31"/>
    </location>
</feature>
<organism evidence="4 5">
    <name type="scientific">Pseudoalteromonas fenneropenaei</name>
    <dbReference type="NCBI Taxonomy" id="1737459"/>
    <lineage>
        <taxon>Bacteria</taxon>
        <taxon>Pseudomonadati</taxon>
        <taxon>Pseudomonadota</taxon>
        <taxon>Gammaproteobacteria</taxon>
        <taxon>Alteromonadales</taxon>
        <taxon>Pseudoalteromonadaceae</taxon>
        <taxon>Pseudoalteromonas</taxon>
    </lineage>
</organism>
<dbReference type="Pfam" id="PF07603">
    <property type="entry name" value="Lcl_C"/>
    <property type="match status" value="2"/>
</dbReference>
<evidence type="ECO:0000313" key="4">
    <source>
        <dbReference type="EMBL" id="MFC3031067.1"/>
    </source>
</evidence>
<keyword evidence="1" id="KW-0175">Coiled coil</keyword>
<evidence type="ECO:0000259" key="3">
    <source>
        <dbReference type="Pfam" id="PF07603"/>
    </source>
</evidence>
<comment type="caution">
    <text evidence="4">The sequence shown here is derived from an EMBL/GenBank/DDBJ whole genome shotgun (WGS) entry which is preliminary data.</text>
</comment>
<name>A0ABV7CEW5_9GAMM</name>
<accession>A0ABV7CEW5</accession>
<feature type="domain" description="Lcl C-terminal" evidence="3">
    <location>
        <begin position="733"/>
        <end position="880"/>
    </location>
</feature>
<dbReference type="RefSeq" id="WP_377119931.1">
    <property type="nucleotide sequence ID" value="NZ_JBHRSD010000001.1"/>
</dbReference>
<feature type="domain" description="Lcl C-terminal" evidence="3">
    <location>
        <begin position="522"/>
        <end position="657"/>
    </location>
</feature>
<gene>
    <name evidence="4" type="ORF">ACFOEE_00785</name>
</gene>
<feature type="chain" id="PRO_5045337063" evidence="2">
    <location>
        <begin position="32"/>
        <end position="1019"/>
    </location>
</feature>
<keyword evidence="5" id="KW-1185">Reference proteome</keyword>
<dbReference type="Proteomes" id="UP001595453">
    <property type="component" value="Unassembled WGS sequence"/>
</dbReference>
<dbReference type="PANTHER" id="PTHR35812:SF1">
    <property type="entry name" value="LIPOPROTEIN"/>
    <property type="match status" value="1"/>
</dbReference>
<feature type="coiled-coil region" evidence="1">
    <location>
        <begin position="695"/>
        <end position="725"/>
    </location>
</feature>
<keyword evidence="2" id="KW-0732">Signal</keyword>
<reference evidence="5" key="1">
    <citation type="journal article" date="2019" name="Int. J. Syst. Evol. Microbiol.">
        <title>The Global Catalogue of Microorganisms (GCM) 10K type strain sequencing project: providing services to taxonomists for standard genome sequencing and annotation.</title>
        <authorList>
            <consortium name="The Broad Institute Genomics Platform"/>
            <consortium name="The Broad Institute Genome Sequencing Center for Infectious Disease"/>
            <person name="Wu L."/>
            <person name="Ma J."/>
        </authorList>
    </citation>
    <scope>NUCLEOTIDE SEQUENCE [LARGE SCALE GENOMIC DNA]</scope>
    <source>
        <strain evidence="5">KCTC 42730</strain>
    </source>
</reference>
<dbReference type="InterPro" id="IPR011460">
    <property type="entry name" value="Lcl_C"/>
</dbReference>
<sequence length="1019" mass="114213">MRRQNKTVVAVKHWLLTLTLAVSFASGSVYADNWEQLKASGDLQKLQEYIRQNPASDHLVDAAALAYSKLLQQDNVSALLLFNEEFKDLVALPAFKAKSAAQSGLDTRFTFREGKIGERYVPVLNHSSSSTNTRYINGRAITETTYNDYTTGGYSQDRYGFTAVYQLFNESNNNYIVDLTLSGTVTMTELNRQVAGVWSDEHHTTNVKQTKLEQQSSYLLKKGENVRDQLVVGEKQPADFKITISGITPVSDNWIEELQQILEADEDIASTTETEEETGVLQTIKGFWKSATELPSMLSSKPEPLMQIEQYLADPRAVKWSDILKQRYTETALKQLDIRLDPEARYDRDFDSLVKVLVTNNASVDLSIEYTTNFGAKGRTTLKQGQRNELNLRGKGVDKESLSFSVISATNANPNKTTAVTANITPAQLEAFKQRIAERDEEATYKLAKNIQTLNAYLKKYPKGKYSKLAPERLESIYFASNDLSVMYRYLSDYPKSSRYSEMQKKINATLEQQGFRDNFDGTITQLSAKLQWMRCFIGEIWDGQKCSGSPKSFNFENASKLKHDFAGYSDWRLPEIGEIFSLVNCSSGSIGKNTRTIKEGAAAIKTGCLGNFTKPASYSGFPLYGDTWSSTIARHASYSFYIWYVDFNDGDVYTIRNVSLSGSMMKVLMVRPTEEKRKADEKAAKIAAEKKKIAAEEAAKKKKIQDEKARLAAEEKGRKELLEAGYIDNGDGTVTALATKLVWRRCSEGQSWTGMSCSGEATRFSWNDAMKLTKEGWRLPTLEELDSLVFCSSGQRKPTPRPNGKYDRAKDGECTGKFSEPAINQLPFPITFDIYSMFWSSSKYYYGFRGREQSWAILFAKGYWNYEHLNENHHVRLVRTAASKDLDSSKTSQSTSNHTNPIATVTETALPFSAGQTWVGNYRCAQGSTPLRLIIDSVNGSEVNAKFDFTSRGVNGIYQLNGIYNNNSRKITFATGNWVKRASGFSAVGMDGTVSKDGKTFSGDITDRGCSTFQVSLQ</sequence>
<proteinExistence type="predicted"/>
<evidence type="ECO:0000313" key="5">
    <source>
        <dbReference type="Proteomes" id="UP001595453"/>
    </source>
</evidence>
<dbReference type="EMBL" id="JBHRSD010000001">
    <property type="protein sequence ID" value="MFC3031067.1"/>
    <property type="molecule type" value="Genomic_DNA"/>
</dbReference>
<dbReference type="PANTHER" id="PTHR35812">
    <property type="entry name" value="LIPOPROTEIN"/>
    <property type="match status" value="1"/>
</dbReference>